<dbReference type="EMBL" id="HF935543">
    <property type="protein sequence ID" value="CCX10456.1"/>
    <property type="molecule type" value="Genomic_DNA"/>
</dbReference>
<gene>
    <name evidence="1" type="ORF">PCON_10050</name>
</gene>
<name>U4L2C2_PYROM</name>
<protein>
    <submittedName>
        <fullName evidence="1">Uncharacterized protein</fullName>
    </submittedName>
</protein>
<evidence type="ECO:0000313" key="2">
    <source>
        <dbReference type="Proteomes" id="UP000018144"/>
    </source>
</evidence>
<dbReference type="Proteomes" id="UP000018144">
    <property type="component" value="Unassembled WGS sequence"/>
</dbReference>
<organism evidence="1 2">
    <name type="scientific">Pyronema omphalodes (strain CBS 100304)</name>
    <name type="common">Pyronema confluens</name>
    <dbReference type="NCBI Taxonomy" id="1076935"/>
    <lineage>
        <taxon>Eukaryota</taxon>
        <taxon>Fungi</taxon>
        <taxon>Dikarya</taxon>
        <taxon>Ascomycota</taxon>
        <taxon>Pezizomycotina</taxon>
        <taxon>Pezizomycetes</taxon>
        <taxon>Pezizales</taxon>
        <taxon>Pyronemataceae</taxon>
        <taxon>Pyronema</taxon>
    </lineage>
</organism>
<keyword evidence="2" id="KW-1185">Reference proteome</keyword>
<accession>U4L2C2</accession>
<sequence length="69" mass="7907">MIIPIEGSGKWFLGVIGGFKSRPFKTSRKFGTPVLILNHEPNRQQDDIYMAKLLRFVRAIMTHCCDVMP</sequence>
<evidence type="ECO:0000313" key="1">
    <source>
        <dbReference type="EMBL" id="CCX10456.1"/>
    </source>
</evidence>
<proteinExistence type="predicted"/>
<reference evidence="1 2" key="1">
    <citation type="journal article" date="2013" name="PLoS Genet.">
        <title>The genome and development-dependent transcriptomes of Pyronema confluens: a window into fungal evolution.</title>
        <authorList>
            <person name="Traeger S."/>
            <person name="Altegoer F."/>
            <person name="Freitag M."/>
            <person name="Gabaldon T."/>
            <person name="Kempken F."/>
            <person name="Kumar A."/>
            <person name="Marcet-Houben M."/>
            <person name="Poggeler S."/>
            <person name="Stajich J.E."/>
            <person name="Nowrousian M."/>
        </authorList>
    </citation>
    <scope>NUCLEOTIDE SEQUENCE [LARGE SCALE GENOMIC DNA]</scope>
    <source>
        <strain evidence="2">CBS 100304</strain>
        <tissue evidence="1">Vegetative mycelium</tissue>
    </source>
</reference>
<dbReference type="AlphaFoldDB" id="U4L2C2"/>